<sequence length="339" mass="36743">MKFLPLLLFSLTAVIPLALCAQQKTDSLDVSDLYTPASTGFTLMDKAPTSVDKPTTTKAIEADILNLAQGAAVQVTPFWLKNHNNLKAEDFTKHTTPFFETLNFSLATVKTDSNYAIGLGFRTQLVRIYSFGATGSLRGKQQAMESLLADLGPAYARGDTAAVRLDTVRIDSISRDYAALIRRPVFVTEIAGGSVATTSSAPNSSIGQAHLARSGAWLNIRYSPFQLPLDFVGVVRYSTAGTRAVTSTRDSAFFDYGVGVFYGRGHFALSAEYLNRYDVSLQKSYDRLAAAVNYKISNQIIIVGAFGKNFDNVENLFTTLGVNFGLSKNTVQVAKPAVP</sequence>
<dbReference type="RefSeq" id="WP_133997462.1">
    <property type="nucleotide sequence ID" value="NZ_SODV01000002.1"/>
</dbReference>
<organism evidence="2 3">
    <name type="scientific">Dinghuibacter silviterrae</name>
    <dbReference type="NCBI Taxonomy" id="1539049"/>
    <lineage>
        <taxon>Bacteria</taxon>
        <taxon>Pseudomonadati</taxon>
        <taxon>Bacteroidota</taxon>
        <taxon>Chitinophagia</taxon>
        <taxon>Chitinophagales</taxon>
        <taxon>Chitinophagaceae</taxon>
        <taxon>Dinghuibacter</taxon>
    </lineage>
</organism>
<keyword evidence="1" id="KW-0732">Signal</keyword>
<evidence type="ECO:0000313" key="3">
    <source>
        <dbReference type="Proteomes" id="UP000294498"/>
    </source>
</evidence>
<protein>
    <recommendedName>
        <fullName evidence="4">DUF3187 family protein</fullName>
    </recommendedName>
</protein>
<dbReference type="AlphaFoldDB" id="A0A4R8DI69"/>
<dbReference type="EMBL" id="SODV01000002">
    <property type="protein sequence ID" value="TDW96650.1"/>
    <property type="molecule type" value="Genomic_DNA"/>
</dbReference>
<feature type="chain" id="PRO_5020681569" description="DUF3187 family protein" evidence="1">
    <location>
        <begin position="22"/>
        <end position="339"/>
    </location>
</feature>
<comment type="caution">
    <text evidence="2">The sequence shown here is derived from an EMBL/GenBank/DDBJ whole genome shotgun (WGS) entry which is preliminary data.</text>
</comment>
<evidence type="ECO:0000313" key="2">
    <source>
        <dbReference type="EMBL" id="TDW96650.1"/>
    </source>
</evidence>
<dbReference type="OrthoDB" id="623250at2"/>
<name>A0A4R8DI69_9BACT</name>
<evidence type="ECO:0000256" key="1">
    <source>
        <dbReference type="SAM" id="SignalP"/>
    </source>
</evidence>
<proteinExistence type="predicted"/>
<dbReference type="Proteomes" id="UP000294498">
    <property type="component" value="Unassembled WGS sequence"/>
</dbReference>
<evidence type="ECO:0008006" key="4">
    <source>
        <dbReference type="Google" id="ProtNLM"/>
    </source>
</evidence>
<accession>A0A4R8DI69</accession>
<gene>
    <name evidence="2" type="ORF">EDB95_4484</name>
</gene>
<keyword evidence="3" id="KW-1185">Reference proteome</keyword>
<feature type="signal peptide" evidence="1">
    <location>
        <begin position="1"/>
        <end position="21"/>
    </location>
</feature>
<reference evidence="2 3" key="1">
    <citation type="submission" date="2019-03" db="EMBL/GenBank/DDBJ databases">
        <title>Genomic Encyclopedia of Type Strains, Phase IV (KMG-IV): sequencing the most valuable type-strain genomes for metagenomic binning, comparative biology and taxonomic classification.</title>
        <authorList>
            <person name="Goeker M."/>
        </authorList>
    </citation>
    <scope>NUCLEOTIDE SEQUENCE [LARGE SCALE GENOMIC DNA]</scope>
    <source>
        <strain evidence="2 3">DSM 100059</strain>
    </source>
</reference>